<organism evidence="2 3">
    <name type="scientific">Racocetra fulgida</name>
    <dbReference type="NCBI Taxonomy" id="60492"/>
    <lineage>
        <taxon>Eukaryota</taxon>
        <taxon>Fungi</taxon>
        <taxon>Fungi incertae sedis</taxon>
        <taxon>Mucoromycota</taxon>
        <taxon>Glomeromycotina</taxon>
        <taxon>Glomeromycetes</taxon>
        <taxon>Diversisporales</taxon>
        <taxon>Gigasporaceae</taxon>
        <taxon>Racocetra</taxon>
    </lineage>
</organism>
<dbReference type="AlphaFoldDB" id="A0A9N9IRD8"/>
<feature type="compositionally biased region" description="Polar residues" evidence="1">
    <location>
        <begin position="1"/>
        <end position="13"/>
    </location>
</feature>
<evidence type="ECO:0000313" key="2">
    <source>
        <dbReference type="EMBL" id="CAG8746657.1"/>
    </source>
</evidence>
<dbReference type="EMBL" id="CAJVPZ010034420">
    <property type="protein sequence ID" value="CAG8746657.1"/>
    <property type="molecule type" value="Genomic_DNA"/>
</dbReference>
<feature type="non-terminal residue" evidence="2">
    <location>
        <position position="114"/>
    </location>
</feature>
<keyword evidence="3" id="KW-1185">Reference proteome</keyword>
<protein>
    <submittedName>
        <fullName evidence="2">12451_t:CDS:1</fullName>
    </submittedName>
</protein>
<dbReference type="Proteomes" id="UP000789396">
    <property type="component" value="Unassembled WGS sequence"/>
</dbReference>
<feature type="non-terminal residue" evidence="2">
    <location>
        <position position="1"/>
    </location>
</feature>
<evidence type="ECO:0000313" key="3">
    <source>
        <dbReference type="Proteomes" id="UP000789396"/>
    </source>
</evidence>
<sequence>DNTHEPASTQVSANPFRDKDALSNIFEPDNQKDPYEQGYTWQPLDSDNEALQSWKALEQSLLDIRSLLLDSLSYTNEIRRNEAINCLLPSHQSASEQKEVFGPTEIKETLEKEN</sequence>
<reference evidence="2" key="1">
    <citation type="submission" date="2021-06" db="EMBL/GenBank/DDBJ databases">
        <authorList>
            <person name="Kallberg Y."/>
            <person name="Tangrot J."/>
            <person name="Rosling A."/>
        </authorList>
    </citation>
    <scope>NUCLEOTIDE SEQUENCE</scope>
    <source>
        <strain evidence="2">IN212</strain>
    </source>
</reference>
<gene>
    <name evidence="2" type="ORF">RFULGI_LOCUS13283</name>
</gene>
<evidence type="ECO:0000256" key="1">
    <source>
        <dbReference type="SAM" id="MobiDB-lite"/>
    </source>
</evidence>
<comment type="caution">
    <text evidence="2">The sequence shown here is derived from an EMBL/GenBank/DDBJ whole genome shotgun (WGS) entry which is preliminary data.</text>
</comment>
<name>A0A9N9IRD8_9GLOM</name>
<accession>A0A9N9IRD8</accession>
<feature type="region of interest" description="Disordered" evidence="1">
    <location>
        <begin position="1"/>
        <end position="42"/>
    </location>
</feature>
<proteinExistence type="predicted"/>